<dbReference type="InterPro" id="IPR052556">
    <property type="entry name" value="PolySynth_Transporter"/>
</dbReference>
<gene>
    <name evidence="6" type="ORF">SAMN05444682_10763</name>
</gene>
<dbReference type="PANTHER" id="PTHR43424">
    <property type="entry name" value="LOCUS PUTATIVE PROTEIN 1-RELATED"/>
    <property type="match status" value="1"/>
</dbReference>
<evidence type="ECO:0000313" key="6">
    <source>
        <dbReference type="EMBL" id="SFJ02904.1"/>
    </source>
</evidence>
<dbReference type="InterPro" id="IPR002797">
    <property type="entry name" value="Polysacc_synth"/>
</dbReference>
<sequence length="483" mass="53731">MGSIQRNVVYNVTLSLSQVLFPLLVFPYVSRVLGPEQIGEIAFVDSITQWCVLVAALGISVYGVREIAKVKNDFERRSVVFSELLILHLIATVSVSVFFILSFNTVSSMAPFRHLFWIGTGILFLQSLVMEWLFQGLGAFSYITIRTVAVRILSTLAIFLAVRGPEDSTIYYSLTFFGMLMNVLLNGWYARKFVRFRGKGLHFGKHFKPLFYIFSFAIVTSVYTLLDTVILGFIADKAEVGYYSTAMRVVKLVTTLLVAISTVMVASLSFAFHNGQREDAFSLLRKSFALTVFMGVPLSIGLGIIAPNVIFIFAGSEYGPAAPALQLLAPTLLLIGLNNIFGMQVLNTTNNERLFLRAALVGMVISLSANFLLIPLFRATGAAVANLLAEVSVCLLLAFFALRRFPFRPDWKGMFQAVGAALPMFGWELLLKHMAMPIWVETSVMFGLAGISYFFIQYFIWRNPLVSELKQLVLPKLGIGKKN</sequence>
<dbReference type="AlphaFoldDB" id="A0A1I3N0L1"/>
<keyword evidence="3 5" id="KW-1133">Transmembrane helix</keyword>
<feature type="transmembrane region" description="Helical" evidence="5">
    <location>
        <begin position="143"/>
        <end position="164"/>
    </location>
</feature>
<keyword evidence="7" id="KW-1185">Reference proteome</keyword>
<evidence type="ECO:0000256" key="3">
    <source>
        <dbReference type="ARBA" id="ARBA00022989"/>
    </source>
</evidence>
<feature type="transmembrane region" description="Helical" evidence="5">
    <location>
        <begin position="354"/>
        <end position="377"/>
    </location>
</feature>
<feature type="transmembrane region" description="Helical" evidence="5">
    <location>
        <begin position="321"/>
        <end position="342"/>
    </location>
</feature>
<feature type="transmembrane region" description="Helical" evidence="5">
    <location>
        <begin position="84"/>
        <end position="103"/>
    </location>
</feature>
<reference evidence="6 7" key="1">
    <citation type="submission" date="2016-10" db="EMBL/GenBank/DDBJ databases">
        <authorList>
            <person name="de Groot N.N."/>
        </authorList>
    </citation>
    <scope>NUCLEOTIDE SEQUENCE [LARGE SCALE GENOMIC DNA]</scope>
    <source>
        <strain evidence="6 7">RK1</strain>
    </source>
</reference>
<name>A0A1I3N0L1_9SPHI</name>
<feature type="transmembrane region" description="Helical" evidence="5">
    <location>
        <begin position="115"/>
        <end position="134"/>
    </location>
</feature>
<keyword evidence="4 5" id="KW-0472">Membrane</keyword>
<evidence type="ECO:0000313" key="7">
    <source>
        <dbReference type="Proteomes" id="UP000198670"/>
    </source>
</evidence>
<feature type="transmembrane region" description="Helical" evidence="5">
    <location>
        <begin position="383"/>
        <end position="402"/>
    </location>
</feature>
<organism evidence="6 7">
    <name type="scientific">Parapedobacter indicus</name>
    <dbReference type="NCBI Taxonomy" id="1477437"/>
    <lineage>
        <taxon>Bacteria</taxon>
        <taxon>Pseudomonadati</taxon>
        <taxon>Bacteroidota</taxon>
        <taxon>Sphingobacteriia</taxon>
        <taxon>Sphingobacteriales</taxon>
        <taxon>Sphingobacteriaceae</taxon>
        <taxon>Parapedobacter</taxon>
    </lineage>
</organism>
<feature type="transmembrane region" description="Helical" evidence="5">
    <location>
        <begin position="210"/>
        <end position="235"/>
    </location>
</feature>
<feature type="transmembrane region" description="Helical" evidence="5">
    <location>
        <begin position="41"/>
        <end position="64"/>
    </location>
</feature>
<evidence type="ECO:0000256" key="2">
    <source>
        <dbReference type="ARBA" id="ARBA00022692"/>
    </source>
</evidence>
<feature type="transmembrane region" description="Helical" evidence="5">
    <location>
        <begin position="255"/>
        <end position="275"/>
    </location>
</feature>
<feature type="transmembrane region" description="Helical" evidence="5">
    <location>
        <begin position="7"/>
        <end position="29"/>
    </location>
</feature>
<evidence type="ECO:0000256" key="1">
    <source>
        <dbReference type="ARBA" id="ARBA00004141"/>
    </source>
</evidence>
<dbReference type="Pfam" id="PF01943">
    <property type="entry name" value="Polysacc_synt"/>
    <property type="match status" value="1"/>
</dbReference>
<feature type="transmembrane region" description="Helical" evidence="5">
    <location>
        <begin position="443"/>
        <end position="461"/>
    </location>
</feature>
<comment type="subcellular location">
    <subcellularLocation>
        <location evidence="1">Membrane</location>
        <topology evidence="1">Multi-pass membrane protein</topology>
    </subcellularLocation>
</comment>
<dbReference type="RefSeq" id="WP_090628031.1">
    <property type="nucleotide sequence ID" value="NZ_FOQO01000007.1"/>
</dbReference>
<protein>
    <submittedName>
        <fullName evidence="6">Membrane protein involved in the export of O-antigen and teichoic acid</fullName>
    </submittedName>
</protein>
<keyword evidence="2 5" id="KW-0812">Transmembrane</keyword>
<accession>A0A1I3N0L1</accession>
<evidence type="ECO:0000256" key="4">
    <source>
        <dbReference type="ARBA" id="ARBA00023136"/>
    </source>
</evidence>
<dbReference type="Proteomes" id="UP000198670">
    <property type="component" value="Unassembled WGS sequence"/>
</dbReference>
<evidence type="ECO:0000256" key="5">
    <source>
        <dbReference type="SAM" id="Phobius"/>
    </source>
</evidence>
<dbReference type="STRING" id="1477437.SAMN05444682_10763"/>
<feature type="transmembrane region" description="Helical" evidence="5">
    <location>
        <begin position="287"/>
        <end position="315"/>
    </location>
</feature>
<dbReference type="EMBL" id="FOQO01000007">
    <property type="protein sequence ID" value="SFJ02904.1"/>
    <property type="molecule type" value="Genomic_DNA"/>
</dbReference>
<proteinExistence type="predicted"/>
<dbReference type="GO" id="GO:0016020">
    <property type="term" value="C:membrane"/>
    <property type="evidence" value="ECO:0007669"/>
    <property type="project" value="UniProtKB-SubCell"/>
</dbReference>
<dbReference type="OrthoDB" id="9815702at2"/>
<dbReference type="CDD" id="cd13128">
    <property type="entry name" value="MATE_Wzx_like"/>
    <property type="match status" value="1"/>
</dbReference>
<feature type="transmembrane region" description="Helical" evidence="5">
    <location>
        <begin position="170"/>
        <end position="189"/>
    </location>
</feature>
<dbReference type="PANTHER" id="PTHR43424:SF1">
    <property type="entry name" value="LOCUS PUTATIVE PROTEIN 1-RELATED"/>
    <property type="match status" value="1"/>
</dbReference>